<evidence type="ECO:0000313" key="2">
    <source>
        <dbReference type="EMBL" id="SMP12343.1"/>
    </source>
</evidence>
<gene>
    <name evidence="2" type="ORF">SAMN06264346_102442</name>
</gene>
<protein>
    <recommendedName>
        <fullName evidence="4">Lipoprotein</fullName>
    </recommendedName>
</protein>
<evidence type="ECO:0000256" key="1">
    <source>
        <dbReference type="SAM" id="MobiDB-lite"/>
    </source>
</evidence>
<dbReference type="RefSeq" id="WP_102980684.1">
    <property type="nucleotide sequence ID" value="NZ_FXTZ01000002.1"/>
</dbReference>
<organism evidence="2 3">
    <name type="scientific">Chryseobacterium profundimaris</name>
    <dbReference type="NCBI Taxonomy" id="1387275"/>
    <lineage>
        <taxon>Bacteria</taxon>
        <taxon>Pseudomonadati</taxon>
        <taxon>Bacteroidota</taxon>
        <taxon>Flavobacteriia</taxon>
        <taxon>Flavobacteriales</taxon>
        <taxon>Weeksellaceae</taxon>
        <taxon>Chryseobacterium group</taxon>
        <taxon>Chryseobacterium</taxon>
    </lineage>
</organism>
<name>A0ABY1NM96_9FLAO</name>
<sequence length="73" mass="8483">MKKFIPIFSITIASVFMQNCTHRDEEINVRDDRSDQIEKTMMMKGDSAKTSEEIVDPDPPVRDGDNWRLVPKK</sequence>
<keyword evidence="3" id="KW-1185">Reference proteome</keyword>
<feature type="region of interest" description="Disordered" evidence="1">
    <location>
        <begin position="42"/>
        <end position="73"/>
    </location>
</feature>
<dbReference type="Proteomes" id="UP001157960">
    <property type="component" value="Unassembled WGS sequence"/>
</dbReference>
<accession>A0ABY1NM96</accession>
<comment type="caution">
    <text evidence="2">The sequence shown here is derived from an EMBL/GenBank/DDBJ whole genome shotgun (WGS) entry which is preliminary data.</text>
</comment>
<evidence type="ECO:0000313" key="3">
    <source>
        <dbReference type="Proteomes" id="UP001157960"/>
    </source>
</evidence>
<reference evidence="2 3" key="1">
    <citation type="submission" date="2017-05" db="EMBL/GenBank/DDBJ databases">
        <authorList>
            <person name="Varghese N."/>
            <person name="Submissions S."/>
        </authorList>
    </citation>
    <scope>NUCLEOTIDE SEQUENCE [LARGE SCALE GENOMIC DNA]</scope>
    <source>
        <strain evidence="2 3">DSM 28214</strain>
    </source>
</reference>
<dbReference type="EMBL" id="FXTZ01000002">
    <property type="protein sequence ID" value="SMP12343.1"/>
    <property type="molecule type" value="Genomic_DNA"/>
</dbReference>
<evidence type="ECO:0008006" key="4">
    <source>
        <dbReference type="Google" id="ProtNLM"/>
    </source>
</evidence>
<proteinExistence type="predicted"/>